<evidence type="ECO:0000256" key="1">
    <source>
        <dbReference type="ARBA" id="ARBA00004236"/>
    </source>
</evidence>
<evidence type="ECO:0000256" key="7">
    <source>
        <dbReference type="SAM" id="Phobius"/>
    </source>
</evidence>
<dbReference type="PANTHER" id="PTHR32089:SF112">
    <property type="entry name" value="LYSOZYME-LIKE PROTEIN-RELATED"/>
    <property type="match status" value="1"/>
</dbReference>
<dbReference type="PANTHER" id="PTHR32089">
    <property type="entry name" value="METHYL-ACCEPTING CHEMOTAXIS PROTEIN MCPB"/>
    <property type="match status" value="1"/>
</dbReference>
<keyword evidence="3 7" id="KW-0472">Membrane</keyword>
<dbReference type="InterPro" id="IPR004089">
    <property type="entry name" value="MCPsignal_dom"/>
</dbReference>
<comment type="similarity">
    <text evidence="5">Belongs to the methyl-accepting chemotaxis (MCP) protein family.</text>
</comment>
<feature type="transmembrane region" description="Helical" evidence="7">
    <location>
        <begin position="197"/>
        <end position="217"/>
    </location>
</feature>
<protein>
    <submittedName>
        <fullName evidence="10">HAMP domain-containing protein</fullName>
    </submittedName>
</protein>
<dbReference type="Pfam" id="PF00015">
    <property type="entry name" value="MCPsignal"/>
    <property type="match status" value="1"/>
</dbReference>
<dbReference type="Gene3D" id="1.10.287.950">
    <property type="entry name" value="Methyl-accepting chemotaxis protein"/>
    <property type="match status" value="1"/>
</dbReference>
<feature type="transmembrane region" description="Helical" evidence="7">
    <location>
        <begin position="12"/>
        <end position="30"/>
    </location>
</feature>
<evidence type="ECO:0000259" key="9">
    <source>
        <dbReference type="PROSITE" id="PS50885"/>
    </source>
</evidence>
<keyword evidence="7" id="KW-0812">Transmembrane</keyword>
<keyword evidence="11" id="KW-1185">Reference proteome</keyword>
<dbReference type="InterPro" id="IPR003660">
    <property type="entry name" value="HAMP_dom"/>
</dbReference>
<name>A0ABR8N3B7_9BACL</name>
<dbReference type="CDD" id="cd06225">
    <property type="entry name" value="HAMP"/>
    <property type="match status" value="1"/>
</dbReference>
<dbReference type="SMART" id="SM00283">
    <property type="entry name" value="MA"/>
    <property type="match status" value="1"/>
</dbReference>
<evidence type="ECO:0000313" key="11">
    <source>
        <dbReference type="Proteomes" id="UP000609346"/>
    </source>
</evidence>
<evidence type="ECO:0000256" key="2">
    <source>
        <dbReference type="ARBA" id="ARBA00022475"/>
    </source>
</evidence>
<dbReference type="SUPFAM" id="SSF58104">
    <property type="entry name" value="Methyl-accepting chemotaxis protein (MCP) signaling domain"/>
    <property type="match status" value="1"/>
</dbReference>
<evidence type="ECO:0000256" key="4">
    <source>
        <dbReference type="ARBA" id="ARBA00023224"/>
    </source>
</evidence>
<keyword evidence="2" id="KW-1003">Cell membrane</keyword>
<dbReference type="Gene3D" id="6.10.340.10">
    <property type="match status" value="1"/>
</dbReference>
<dbReference type="EMBL" id="JACXZA010000005">
    <property type="protein sequence ID" value="MBD3921329.1"/>
    <property type="molecule type" value="Genomic_DNA"/>
</dbReference>
<dbReference type="SMART" id="SM00304">
    <property type="entry name" value="HAMP"/>
    <property type="match status" value="1"/>
</dbReference>
<feature type="domain" description="Methyl-accepting transducer" evidence="8">
    <location>
        <begin position="298"/>
        <end position="534"/>
    </location>
</feature>
<keyword evidence="4 6" id="KW-0807">Transducer</keyword>
<evidence type="ECO:0000259" key="8">
    <source>
        <dbReference type="PROSITE" id="PS50111"/>
    </source>
</evidence>
<dbReference type="InterPro" id="IPR029151">
    <property type="entry name" value="Sensor-like_sf"/>
</dbReference>
<proteinExistence type="inferred from homology"/>
<dbReference type="SUPFAM" id="SSF103190">
    <property type="entry name" value="Sensory domain-like"/>
    <property type="match status" value="1"/>
</dbReference>
<dbReference type="PROSITE" id="PS50111">
    <property type="entry name" value="CHEMOTAXIS_TRANSDUC_2"/>
    <property type="match status" value="1"/>
</dbReference>
<organism evidence="10 11">
    <name type="scientific">Paenibacillus terricola</name>
    <dbReference type="NCBI Taxonomy" id="2763503"/>
    <lineage>
        <taxon>Bacteria</taxon>
        <taxon>Bacillati</taxon>
        <taxon>Bacillota</taxon>
        <taxon>Bacilli</taxon>
        <taxon>Bacillales</taxon>
        <taxon>Paenibacillaceae</taxon>
        <taxon>Paenibacillus</taxon>
    </lineage>
</organism>
<evidence type="ECO:0000256" key="5">
    <source>
        <dbReference type="ARBA" id="ARBA00029447"/>
    </source>
</evidence>
<comment type="subcellular location">
    <subcellularLocation>
        <location evidence="1">Cell membrane</location>
    </subcellularLocation>
</comment>
<evidence type="ECO:0000256" key="6">
    <source>
        <dbReference type="PROSITE-ProRule" id="PRU00284"/>
    </source>
</evidence>
<reference evidence="10 11" key="1">
    <citation type="submission" date="2020-09" db="EMBL/GenBank/DDBJ databases">
        <title>Paenibacillus sp. strain PR3 16S rRNA gene Genome sequencing and assembly.</title>
        <authorList>
            <person name="Kim J."/>
        </authorList>
    </citation>
    <scope>NUCLEOTIDE SEQUENCE [LARGE SCALE GENOMIC DNA]</scope>
    <source>
        <strain evidence="10 11">PR3</strain>
    </source>
</reference>
<dbReference type="Pfam" id="PF00672">
    <property type="entry name" value="HAMP"/>
    <property type="match status" value="1"/>
</dbReference>
<dbReference type="RefSeq" id="WP_191205588.1">
    <property type="nucleotide sequence ID" value="NZ_JACXZA010000005.1"/>
</dbReference>
<evidence type="ECO:0000313" key="10">
    <source>
        <dbReference type="EMBL" id="MBD3921329.1"/>
    </source>
</evidence>
<comment type="caution">
    <text evidence="10">The sequence shown here is derived from an EMBL/GenBank/DDBJ whole genome shotgun (WGS) entry which is preliminary data.</text>
</comment>
<gene>
    <name evidence="10" type="ORF">H8B09_21350</name>
</gene>
<dbReference type="PROSITE" id="PS50885">
    <property type="entry name" value="HAMP"/>
    <property type="match status" value="1"/>
</dbReference>
<keyword evidence="7" id="KW-1133">Transmembrane helix</keyword>
<dbReference type="Proteomes" id="UP000609346">
    <property type="component" value="Unassembled WGS sequence"/>
</dbReference>
<evidence type="ECO:0000256" key="3">
    <source>
        <dbReference type="ARBA" id="ARBA00023136"/>
    </source>
</evidence>
<accession>A0ABR8N3B7</accession>
<sequence>MFLFRSRLVLKLSITIVAILIALSSFFIYIEVQSSKHASEEAIGSFGIHTAEAYAGQFDVKSYGAFLQDQQESELYWTIREQMNQFRERIGAMYVYTVQIDDKKQPILLIDGQPKGSDSASPIGEVTDMPTEAITAVLQGHSAKSDIIKNPEYGDYISAYAPIHDAEGKVIGVLGIDTDVSVSSAIYHKVVKDSMPLLILVGALTLLAAVVIALLMARSLRPLAIVVNSAEALARGDLAEAKVQLESKQVRSKDEIGHAYAAMNQMIERLGVTLGDVVRDVKVTTQQLVVSTTEFRSEADQMVALNEELEQSMIQLADGARHQRVGAEDSAKAMEEITLAIGRVSEASTNVSVSSGEAIETAEQGRQSIQWLREQVVTIADVAEQTTKSVELLNAHMEEIAPVLQSITSIADQTKLLALNASIEAARAGEHGAGFAIVAGEVRKLAEASTVSAMHITSLLQQIGQESANIGARMQASGEEMTRGTTLSGEVEMLFNQTVERFIHVNGQIQEISAAAEQVLAGSEEVAASVEQISQISSTAADNTAAIQRMSARQLEAAKRIADTTEQLQQKSDGLEAAVEKFKL</sequence>
<feature type="domain" description="HAMP" evidence="9">
    <location>
        <begin position="217"/>
        <end position="275"/>
    </location>
</feature>